<dbReference type="PANTHER" id="PTHR43884">
    <property type="entry name" value="ACYL-COA DEHYDROGENASE"/>
    <property type="match status" value="1"/>
</dbReference>
<evidence type="ECO:0000256" key="3">
    <source>
        <dbReference type="ARBA" id="ARBA00022630"/>
    </source>
</evidence>
<proteinExistence type="inferred from homology"/>
<dbReference type="GO" id="GO:0050660">
    <property type="term" value="F:flavin adenine dinucleotide binding"/>
    <property type="evidence" value="ECO:0007669"/>
    <property type="project" value="InterPro"/>
</dbReference>
<dbReference type="Proteomes" id="UP000028073">
    <property type="component" value="Unassembled WGS sequence"/>
</dbReference>
<sequence>MDFTFNEDQLVFHDSVKSFLTNEVTPERIREQWTTESGRSSDLWDQLAELGLTAMTVPEAFGGLGMNELDFILLAEECGYVALAEPLVDTVLVAVPLINSLGNEQKHFKESWLPRIAEGKATVAVGHQNNPLVADAHIADLLLLPNGNEVHAVPSEQVELLLNESVDPSRKLYKVTWTPSAETLVANEEEGKKLWEATLNRGALAAAAQQLGLARRIVDLSVDYTYERKQFGKPVGSFQAVKHHMANVAVKIEFAKAPLYRAAYDIAEGLSTAGRSVSHAKLATSEAALLGAKNGIQVHGAMGYTWEVDLHIFMKRAWALDASYGSQGFHKKRVKDSLLAEGALLGAGNSFVN</sequence>
<dbReference type="AlphaFoldDB" id="A0A081NMH4"/>
<dbReference type="SUPFAM" id="SSF47203">
    <property type="entry name" value="Acyl-CoA dehydrogenase C-terminal domain-like"/>
    <property type="match status" value="1"/>
</dbReference>
<evidence type="ECO:0000256" key="4">
    <source>
        <dbReference type="ARBA" id="ARBA00022827"/>
    </source>
</evidence>
<keyword evidence="4" id="KW-0274">FAD</keyword>
<evidence type="ECO:0000313" key="9">
    <source>
        <dbReference type="Proteomes" id="UP000028073"/>
    </source>
</evidence>
<keyword evidence="3" id="KW-0285">Flavoprotein</keyword>
<keyword evidence="5" id="KW-0560">Oxidoreductase</keyword>
<dbReference type="OrthoDB" id="9769473at2"/>
<dbReference type="InterPro" id="IPR009100">
    <property type="entry name" value="AcylCoA_DH/oxidase_NM_dom_sf"/>
</dbReference>
<evidence type="ECO:0000259" key="7">
    <source>
        <dbReference type="Pfam" id="PF02771"/>
    </source>
</evidence>
<gene>
    <name evidence="8" type="ORF">GZ78_07090</name>
</gene>
<evidence type="ECO:0000256" key="1">
    <source>
        <dbReference type="ARBA" id="ARBA00001974"/>
    </source>
</evidence>
<evidence type="ECO:0000313" key="8">
    <source>
        <dbReference type="EMBL" id="KEQ19647.1"/>
    </source>
</evidence>
<dbReference type="GO" id="GO:0003995">
    <property type="term" value="F:acyl-CoA dehydrogenase activity"/>
    <property type="evidence" value="ECO:0007669"/>
    <property type="project" value="TreeGrafter"/>
</dbReference>
<dbReference type="STRING" id="1137799.GZ78_07090"/>
<evidence type="ECO:0000256" key="2">
    <source>
        <dbReference type="ARBA" id="ARBA00009347"/>
    </source>
</evidence>
<comment type="caution">
    <text evidence="8">The sequence shown here is derived from an EMBL/GenBank/DDBJ whole genome shotgun (WGS) entry which is preliminary data.</text>
</comment>
<dbReference type="InterPro" id="IPR013786">
    <property type="entry name" value="AcylCoA_DH/ox_N"/>
</dbReference>
<comment type="similarity">
    <text evidence="2">Belongs to the acyl-CoA dehydrogenase family.</text>
</comment>
<feature type="domain" description="Acyl-CoA dehydrogenase/oxidase C-terminal" evidence="6">
    <location>
        <begin position="191"/>
        <end position="338"/>
    </location>
</feature>
<keyword evidence="9" id="KW-1185">Reference proteome</keyword>
<name>A0A081NMH4_9GAMM</name>
<dbReference type="SUPFAM" id="SSF56645">
    <property type="entry name" value="Acyl-CoA dehydrogenase NM domain-like"/>
    <property type="match status" value="1"/>
</dbReference>
<dbReference type="InterPro" id="IPR009075">
    <property type="entry name" value="AcylCo_DH/oxidase_C"/>
</dbReference>
<dbReference type="eggNOG" id="COG1960">
    <property type="taxonomic scope" value="Bacteria"/>
</dbReference>
<evidence type="ECO:0000259" key="6">
    <source>
        <dbReference type="Pfam" id="PF00441"/>
    </source>
</evidence>
<dbReference type="InterPro" id="IPR036250">
    <property type="entry name" value="AcylCo_DH-like_C"/>
</dbReference>
<feature type="domain" description="Acyl-CoA dehydrogenase/oxidase N-terminal" evidence="7">
    <location>
        <begin position="6"/>
        <end position="120"/>
    </location>
</feature>
<comment type="cofactor">
    <cofactor evidence="1">
        <name>FAD</name>
        <dbReference type="ChEBI" id="CHEBI:57692"/>
    </cofactor>
</comment>
<reference evidence="8 9" key="1">
    <citation type="submission" date="2014-06" db="EMBL/GenBank/DDBJ databases">
        <title>Whole Genome Sequences of Three Symbiotic Endozoicomonas Bacteria.</title>
        <authorList>
            <person name="Neave M.J."/>
            <person name="Apprill A."/>
            <person name="Voolstra C.R."/>
        </authorList>
    </citation>
    <scope>NUCLEOTIDE SEQUENCE [LARGE SCALE GENOMIC DNA]</scope>
    <source>
        <strain evidence="8 9">DSM 25634</strain>
    </source>
</reference>
<accession>A0A081NMH4</accession>
<organism evidence="8 9">
    <name type="scientific">Endozoicomonas numazuensis</name>
    <dbReference type="NCBI Taxonomy" id="1137799"/>
    <lineage>
        <taxon>Bacteria</taxon>
        <taxon>Pseudomonadati</taxon>
        <taxon>Pseudomonadota</taxon>
        <taxon>Gammaproteobacteria</taxon>
        <taxon>Oceanospirillales</taxon>
        <taxon>Endozoicomonadaceae</taxon>
        <taxon>Endozoicomonas</taxon>
    </lineage>
</organism>
<protein>
    <submittedName>
        <fullName evidence="8">Acyl-CoA dehydrogenase</fullName>
    </submittedName>
</protein>
<dbReference type="Gene3D" id="1.10.540.10">
    <property type="entry name" value="Acyl-CoA dehydrogenase/oxidase, N-terminal domain"/>
    <property type="match status" value="1"/>
</dbReference>
<dbReference type="Pfam" id="PF02771">
    <property type="entry name" value="Acyl-CoA_dh_N"/>
    <property type="match status" value="1"/>
</dbReference>
<dbReference type="Gene3D" id="1.20.140.10">
    <property type="entry name" value="Butyryl-CoA Dehydrogenase, subunit A, domain 3"/>
    <property type="match status" value="1"/>
</dbReference>
<dbReference type="Pfam" id="PF00441">
    <property type="entry name" value="Acyl-CoA_dh_1"/>
    <property type="match status" value="1"/>
</dbReference>
<dbReference type="PANTHER" id="PTHR43884:SF20">
    <property type="entry name" value="ACYL-COA DEHYDROGENASE FADE28"/>
    <property type="match status" value="1"/>
</dbReference>
<dbReference type="EMBL" id="JOKH01000001">
    <property type="protein sequence ID" value="KEQ19647.1"/>
    <property type="molecule type" value="Genomic_DNA"/>
</dbReference>
<evidence type="ECO:0000256" key="5">
    <source>
        <dbReference type="ARBA" id="ARBA00023002"/>
    </source>
</evidence>
<dbReference type="RefSeq" id="WP_034833596.1">
    <property type="nucleotide sequence ID" value="NZ_JOKH01000001.1"/>
</dbReference>
<dbReference type="InterPro" id="IPR037069">
    <property type="entry name" value="AcylCoA_DH/ox_N_sf"/>
</dbReference>